<dbReference type="PANTHER" id="PTHR38448:SF1">
    <property type="entry name" value="YLBF FAMILY REGULATOR"/>
    <property type="match status" value="1"/>
</dbReference>
<evidence type="ECO:0000313" key="1">
    <source>
        <dbReference type="EMBL" id="PCR99626.1"/>
    </source>
</evidence>
<organism evidence="1 2">
    <name type="scientific">Lactococcus fujiensis JCM 16395</name>
    <dbReference type="NCBI Taxonomy" id="1291764"/>
    <lineage>
        <taxon>Bacteria</taxon>
        <taxon>Bacillati</taxon>
        <taxon>Bacillota</taxon>
        <taxon>Bacilli</taxon>
        <taxon>Lactobacillales</taxon>
        <taxon>Streptococcaceae</taxon>
        <taxon>Lactococcus</taxon>
    </lineage>
</organism>
<dbReference type="STRING" id="1291764.GCA_001311235_02253"/>
<dbReference type="InterPro" id="IPR016783">
    <property type="entry name" value="Biofilm_formation_YmcA"/>
</dbReference>
<dbReference type="PANTHER" id="PTHR38448">
    <property type="entry name" value="REGULATORY PROTEIN YLBF-RELATED"/>
    <property type="match status" value="1"/>
</dbReference>
<dbReference type="Proteomes" id="UP000218181">
    <property type="component" value="Unassembled WGS sequence"/>
</dbReference>
<dbReference type="AlphaFoldDB" id="A0A2A5RKD0"/>
<dbReference type="EMBL" id="JXJU01000007">
    <property type="protein sequence ID" value="PCR99626.1"/>
    <property type="molecule type" value="Genomic_DNA"/>
</dbReference>
<dbReference type="Pfam" id="PF06133">
    <property type="entry name" value="Com_YlbF"/>
    <property type="match status" value="1"/>
</dbReference>
<dbReference type="InterPro" id="IPR023378">
    <property type="entry name" value="YheA/YmcA-like_dom_sf"/>
</dbReference>
<accession>A0A2A5RKD0</accession>
<keyword evidence="2" id="KW-1185">Reference proteome</keyword>
<evidence type="ECO:0000313" key="2">
    <source>
        <dbReference type="Proteomes" id="UP000218181"/>
    </source>
</evidence>
<dbReference type="PIRSF" id="PIRSF021287">
    <property type="entry name" value="Biofilm_formation_YmcA"/>
    <property type="match status" value="1"/>
</dbReference>
<dbReference type="InterPro" id="IPR052767">
    <property type="entry name" value="Bact_com_dev_regulator"/>
</dbReference>
<evidence type="ECO:0008006" key="3">
    <source>
        <dbReference type="Google" id="ProtNLM"/>
    </source>
</evidence>
<protein>
    <recommendedName>
        <fullName evidence="3">Cell fate regulator YmcA, YheA/YmcA/DUF963 family (Controls sporulation, competence, biofilm development)</fullName>
    </recommendedName>
</protein>
<gene>
    <name evidence="1" type="ORF">RT41_GL001739</name>
</gene>
<reference evidence="1 2" key="1">
    <citation type="submission" date="2014-12" db="EMBL/GenBank/DDBJ databases">
        <title>Draft genome sequences of 10 type strains of Lactococcus.</title>
        <authorList>
            <person name="Sun Z."/>
            <person name="Zhong Z."/>
            <person name="Liu W."/>
            <person name="Zhang W."/>
            <person name="Zhang H."/>
        </authorList>
    </citation>
    <scope>NUCLEOTIDE SEQUENCE [LARGE SCALE GENOMIC DNA]</scope>
    <source>
        <strain evidence="1 2">JCM 16395</strain>
    </source>
</reference>
<name>A0A2A5RKD0_9LACT</name>
<dbReference type="InterPro" id="IPR010368">
    <property type="entry name" value="Com_YlbF"/>
</dbReference>
<proteinExistence type="predicted"/>
<sequence length="106" mass="12365">MVNEISELEYVQKFKKAEQNLHAKTELFDLQTQMKGLQRDAVLYRKIGKMQAYKETSHAAQKIEKQLKKDPLVQQYFLMLQDVNDLVQYVTGEIEGKVNASLEDDE</sequence>
<dbReference type="SUPFAM" id="SSF158622">
    <property type="entry name" value="YheA/YmcA-like"/>
    <property type="match status" value="1"/>
</dbReference>
<comment type="caution">
    <text evidence="1">The sequence shown here is derived from an EMBL/GenBank/DDBJ whole genome shotgun (WGS) entry which is preliminary data.</text>
</comment>
<dbReference type="Gene3D" id="1.20.1500.10">
    <property type="entry name" value="YheA/YmcA-like"/>
    <property type="match status" value="1"/>
</dbReference>